<proteinExistence type="predicted"/>
<reference evidence="1" key="1">
    <citation type="journal article" date="2021" name="Proc. Natl. Acad. Sci. U.S.A.">
        <title>A Catalog of Tens of Thousands of Viruses from Human Metagenomes Reveals Hidden Associations with Chronic Diseases.</title>
        <authorList>
            <person name="Tisza M.J."/>
            <person name="Buck C.B."/>
        </authorList>
    </citation>
    <scope>NUCLEOTIDE SEQUENCE</scope>
    <source>
        <strain evidence="1">CtkfK18</strain>
    </source>
</reference>
<dbReference type="EMBL" id="BK016265">
    <property type="protein sequence ID" value="DAG05797.1"/>
    <property type="molecule type" value="Genomic_DNA"/>
</dbReference>
<name>A0A8S5VGB3_9CAUD</name>
<evidence type="ECO:0000313" key="1">
    <source>
        <dbReference type="EMBL" id="DAG05797.1"/>
    </source>
</evidence>
<sequence>MIIRNKIFDEYVNPQDALGLHADSGNLFPAMYMNSDCERFDKFDEIYEFDPKFFDIDKDNDIFRPKIGYRASTFTDPNVDQYSTFNNSNLTGKINQMMNDKFGYDINVFDNDKNLLNINSYDHGGYAWNEPTAHHYLLFTNLYQYYAYNSILKNYTNITLQEIISATNLTTNYIDVIKDLELDTPKKLHNYIINAKYKNALSYNDFDIYYQYDVDNKFTNDIERKLLSGRIEIFNQDTSTSYLDLQPIDSTKVFNNFDNDNDKNTISMRSLYDLHEYVDDADKLYRYRSNIRYKSPAYNKINVSAEQDENYIKPIDMYVGTHELMRKGTLPAFFMGINDTGMTFDFRSYKAPNAIYDYSLNGFYLKQHRLSFSGFTGKRYALYNRTIKPYLDNDISIGSNIIKNKEVAANILYKICNGSTYSEWLSLNDCKAIVEANYIGGSVDLLSDKLHLEIDKRLFTDIDTKFPKFLNYYKNIDIGVQTFMIEDLNNMAILMPYGEHTFVSIDNDENHDVDNIEFTMSINANTPTEGNLYYIENIGWMSYYIVAKIPNDTNTAYTYLIKFKVTYDPDNRLTETQLDDMDNVTVAGFDARCFMLQSKYDHLFTDNMTSFKEIPIISPLLILGGAQVTEIQGPIFQFNVNKLEFAKSINKIIRTIDIVTDPVSTICKDYAVFTVMNSATRDIGSMVHVLFTLYGLHGDWNFILDRMGTVIKADKAFDKILSIINKNQTEYEAFFKEYMTANQQYSPRKNPYAYLTKVDCYAANIANNFDSLTDEFTFIGPMVDDKDVYDNYPNSKGWEPLMPHVNNGAVGFQAEIRAFIFNKDLKYKLDDMKHNVTNRWYVAPHSYTRKQYDMTNAYCVGSDFDVIIKPKYSFFTKDLNPDKFQDIYKDKYTRFKYHILSPEYAYTQNVLTFGYRIKEHLWMINGLECYIPFDSYEKIIVNYHNHEDIFRPGVAINKNNYPNAYIFSSTRKGAIANEMIYISYVFNPDKKYNFQGWSSLDDNTIEKYKNLFFFKQLESSIPTYNQVDLVSITGTFPNMSNSHLMHYSSGNIDSVNRIISDDQMLNKWFEKVNLSNVEVLGDRLFENWYGDIPMYMIGKCTNLKVVPQSLYHSSFSQIIKLPPKVEIIPDYIWDNKYIDYYNIEALSTDRLLRYIVEPAGNTNSIFHYKGYSQDIAHTSLAINNIGTKGDFIMPWNESPVTVDEDYYRDVNIRDMYTRMYNNNFIGKQFVTYKSNFSNRSYDEGYRDIRNTVVTILCNKYFKPMSGASYNYHRMNLSENIEGIKLGKMRFNDVVKFVSWVPNYFVGWQHDEFLERFLAYWAENMWDKVDKSLPYKTQMADYGMRIRVSSGMYSTTVVPEAQRKVIQVKYHPEWYKNLIIFKPLRYGLDSICPDLLSKGAETLKNVYQTAEDINSMKTPHLANNTRWNEYIAYHPAFAFYSHYRGENFEKLSYKEGFYEETLGNVLWINSGLTTDIYKQRYQYIPFEDKYYGRSYKWNSGDKFNHFDIKSVLMSYIDKIVLPQRSATNIPGNEANKMLWTENSGFQLVNKSGDINFNIDPYLNGSHSTTYYNYIDRTRKAKKQYKYAKSMLNSGVIDASKIPVTNFSSYFTNTKYPINAYPELIEDWSEQVAEHGDQWLGYKSDALIYANNLLMVYDYQKFMDSPFFERTDMGLENYGAYSRDYKRSAEFVSFPTPWNMSRRDGSGLITGMLVPPVFNVLGSNDNKNNDVKTLWSTTELPGFVDNQTPNNINFKRNFNMVKNILYSNGRILNYNDITVYKRANNYDNVIEFLHSSVARRNKITNTSNTLFNTIPPVPNIAQNVATTTFDFVKGINEWQNLFLYCGFPSYVSLENSINTSDVAYIDKYRRGHRYMHNNYYIDTKPPIVTSPEVAALSSSPYERVEIKINAPAKFTTFMDYNNISDDTKISKYADILDDIRWVDMYNGINNTSDLFGSEADNYKLDPKTHIKILMAQKNRPNVNNLNVFPDQFALNWKMASTPTVPALTSVHCIGWRDAYYIHPCKIYEISMSRTLGFRHVFEKDLSRMYQDSALVTYQLENSSIQVYNRFKQNYRFISDNIDFTMSDIYDRNINRVISINRQGEMGNHLLATNYGRGLNDSFKTMYAGPSQNSIPEFVTLDYRNNQHGLGHSRNIINLSSINQYPEFTKILLKETRKNAPYTNVIKYDCIQRYYNNNLDNNAIYSNYFNVLFSHVSANDTIFNSDNSSRNIKFNIRTLVNLMESDNESVGGFSVYYDNVYTERSKALKYTLHFANTSQKQALTDGKWWDVNRVMSGSNRTADENKQYIGAFKYIISYFRSAPPKETRWISTNTYFEGPLVYSIGSGEFMKVFQDTYNIAAMRLHMYFNKMWNTTRNTLNRDTLSDNVLIPTNVNSNYRQKIPYREVLTRVAHGWGGFGYDSARMRTRDAIYGLWMYSDCTITGTMTYGYNDATIYNTFQGIEPSSKEISIIDSEINEKQKNPKCYQIYELIRFMAGRRFNSKWTRHNTGINKAVNIYNPHFKLFNINNFFKNTNTIYERNILASEDQSNTTYNIISANNVFNIDSNSGGKNYYTIPVLNAKFINMINLSRPVTNIDDKLTNSIYLLPPNELQYIENSSLIPQYTSNIENLYYNIEKNSATAEKFYEGTMVDKLFPLKHYSYARDIYNHLNTIKVDAPQVPDSIIAGSPEKMYSRNTFSKLTGLTFNLPAGRSTIDNDLGVVNIYEFESVKGGRKLNTCKFEYYPLIDDASHLIKEEGLSILINGVEFRSGWDPINVIMETNTFEVDSIDKVEITIKSHSYNWVVRVIPDINQHDKREPTVKINLPFVAIHNDTFTYQSLTRMNPFIDKYDIGGFVECYKSGGNNLANIVPLILIFGRIKDIPTNIFEEVRSKNGSNIGVTFISTLAGSHVKKKWDIDILTPIRKIAELTDNPLHKLAALMFRMVDNNDEDPILTPENSWFNDGIEGPDAISGDIYELIYGNEIENPYQVIESMPEDIKNDYLEKFYSGDDSWFDWAKEKITSNQKDQIIPILFTNCGNNNGFTVSTNVFQNYHIWCKNRNLSDKKIMFIGMFAGSYIKAVPQYLNGVDINTKAQYDDISEMPIWSASEPSKGHILFDHTINSIGKHKDINNPNILQRPHIVFMGYLPNDFTYAFCPLLVLNNDAINEYYIGTDTMIPRDSTNTHIVNHRGQYINCTISGTLDIHKMLELYRNGNDLHIMQLTFGQFDTKQTFFNMIVRIDSSLSNKQIQTYSTKILDLVKYVKVRFIPENAFRFKWFNSNNENKFSIYADYFLFGRKALINIINTGNEFLHPNNSYRRGFTNCINLERIPDNLIPMEYVVKDFHNFLSFIEMFNGCKTYVPTTVFRNPNNISSGFIMNLNVTNLFKDDYFLIEIDRDTNIVENMNGIDIKAFGKMTEVTATITEDKIRKLKNIPNNYNIIFKEFLAHPEAENNRWIPFFYCRVVMYCKIPK</sequence>
<organism evidence="1">
    <name type="scientific">Myoviridae sp. ctkfK18</name>
    <dbReference type="NCBI Taxonomy" id="2825165"/>
    <lineage>
        <taxon>Viruses</taxon>
        <taxon>Duplodnaviria</taxon>
        <taxon>Heunggongvirae</taxon>
        <taxon>Uroviricota</taxon>
        <taxon>Caudoviricetes</taxon>
    </lineage>
</organism>
<protein>
    <submittedName>
        <fullName evidence="1">Uncharacterized protein</fullName>
    </submittedName>
</protein>
<accession>A0A8S5VGB3</accession>